<dbReference type="PROSITE" id="PS50089">
    <property type="entry name" value="ZF_RING_2"/>
    <property type="match status" value="1"/>
</dbReference>
<name>A0AA42AWC9_PAPNU</name>
<evidence type="ECO:0000313" key="6">
    <source>
        <dbReference type="EMBL" id="MCL7042973.1"/>
    </source>
</evidence>
<keyword evidence="1" id="KW-0479">Metal-binding</keyword>
<dbReference type="Proteomes" id="UP001177140">
    <property type="component" value="Unassembled WGS sequence"/>
</dbReference>
<sequence>MCFPFFVREIPHLILVCFSRLLNRIMLTLCQPIEHCFRLLTLQLFDVIQSQETDLSSAAEIQDTATLWPWAAPLPTYRISTYMLEPLKEKLPVIKLGEFLDKSTSSSSSTNKDESVTCTVCLNQLQIMDEIRELSNCSHVFHKECLDMWIDQYHFTCPLCRAKLDSAQGHLGYDEDDPWSAERLQFLYGGDDSP</sequence>
<dbReference type="SUPFAM" id="SSF57850">
    <property type="entry name" value="RING/U-box"/>
    <property type="match status" value="1"/>
</dbReference>
<organism evidence="6 7">
    <name type="scientific">Papaver nudicaule</name>
    <name type="common">Iceland poppy</name>
    <dbReference type="NCBI Taxonomy" id="74823"/>
    <lineage>
        <taxon>Eukaryota</taxon>
        <taxon>Viridiplantae</taxon>
        <taxon>Streptophyta</taxon>
        <taxon>Embryophyta</taxon>
        <taxon>Tracheophyta</taxon>
        <taxon>Spermatophyta</taxon>
        <taxon>Magnoliopsida</taxon>
        <taxon>Ranunculales</taxon>
        <taxon>Papaveraceae</taxon>
        <taxon>Papaveroideae</taxon>
        <taxon>Papaver</taxon>
    </lineage>
</organism>
<dbReference type="GO" id="GO:0008270">
    <property type="term" value="F:zinc ion binding"/>
    <property type="evidence" value="ECO:0007669"/>
    <property type="project" value="UniProtKB-KW"/>
</dbReference>
<evidence type="ECO:0000256" key="2">
    <source>
        <dbReference type="ARBA" id="ARBA00022771"/>
    </source>
</evidence>
<keyword evidence="2 4" id="KW-0863">Zinc-finger</keyword>
<dbReference type="InterPro" id="IPR013083">
    <property type="entry name" value="Znf_RING/FYVE/PHD"/>
</dbReference>
<accession>A0AA42AWC9</accession>
<gene>
    <name evidence="6" type="ORF">MKW94_003992</name>
</gene>
<comment type="caution">
    <text evidence="6">The sequence shown here is derived from an EMBL/GenBank/DDBJ whole genome shotgun (WGS) entry which is preliminary data.</text>
</comment>
<reference evidence="6" key="1">
    <citation type="submission" date="2022-03" db="EMBL/GenBank/DDBJ databases">
        <title>A functionally conserved STORR gene fusion in Papaver species that diverged 16.8 million years ago.</title>
        <authorList>
            <person name="Catania T."/>
        </authorList>
    </citation>
    <scope>NUCLEOTIDE SEQUENCE</scope>
    <source>
        <strain evidence="6">S-191538</strain>
    </source>
</reference>
<dbReference type="PANTHER" id="PTHR45969:SF81">
    <property type="entry name" value="OS08G0157400 PROTEIN"/>
    <property type="match status" value="1"/>
</dbReference>
<dbReference type="GO" id="GO:0061630">
    <property type="term" value="F:ubiquitin protein ligase activity"/>
    <property type="evidence" value="ECO:0007669"/>
    <property type="project" value="TreeGrafter"/>
</dbReference>
<keyword evidence="3" id="KW-0862">Zinc</keyword>
<evidence type="ECO:0000313" key="7">
    <source>
        <dbReference type="Proteomes" id="UP001177140"/>
    </source>
</evidence>
<dbReference type="AlphaFoldDB" id="A0AA42AWC9"/>
<protein>
    <recommendedName>
        <fullName evidence="5">RING-type domain-containing protein</fullName>
    </recommendedName>
</protein>
<evidence type="ECO:0000256" key="1">
    <source>
        <dbReference type="ARBA" id="ARBA00022723"/>
    </source>
</evidence>
<dbReference type="Pfam" id="PF13639">
    <property type="entry name" value="zf-RING_2"/>
    <property type="match status" value="1"/>
</dbReference>
<dbReference type="EMBL" id="JAJJMA010241531">
    <property type="protein sequence ID" value="MCL7042973.1"/>
    <property type="molecule type" value="Genomic_DNA"/>
</dbReference>
<dbReference type="PANTHER" id="PTHR45969">
    <property type="entry name" value="RING ZINC FINGER PROTEIN-RELATED"/>
    <property type="match status" value="1"/>
</dbReference>
<evidence type="ECO:0000256" key="3">
    <source>
        <dbReference type="ARBA" id="ARBA00022833"/>
    </source>
</evidence>
<dbReference type="InterPro" id="IPR001841">
    <property type="entry name" value="Znf_RING"/>
</dbReference>
<dbReference type="SMART" id="SM00184">
    <property type="entry name" value="RING"/>
    <property type="match status" value="1"/>
</dbReference>
<dbReference type="GO" id="GO:0016567">
    <property type="term" value="P:protein ubiquitination"/>
    <property type="evidence" value="ECO:0007669"/>
    <property type="project" value="TreeGrafter"/>
</dbReference>
<keyword evidence="7" id="KW-1185">Reference proteome</keyword>
<proteinExistence type="predicted"/>
<evidence type="ECO:0000259" key="5">
    <source>
        <dbReference type="PROSITE" id="PS50089"/>
    </source>
</evidence>
<evidence type="ECO:0000256" key="4">
    <source>
        <dbReference type="PROSITE-ProRule" id="PRU00175"/>
    </source>
</evidence>
<feature type="domain" description="RING-type" evidence="5">
    <location>
        <begin position="118"/>
        <end position="161"/>
    </location>
</feature>
<dbReference type="Gene3D" id="3.30.40.10">
    <property type="entry name" value="Zinc/RING finger domain, C3HC4 (zinc finger)"/>
    <property type="match status" value="1"/>
</dbReference>